<dbReference type="SUPFAM" id="SSF48452">
    <property type="entry name" value="TPR-like"/>
    <property type="match status" value="1"/>
</dbReference>
<gene>
    <name evidence="2" type="ORF">HNR21_003697</name>
</gene>
<dbReference type="RefSeq" id="WP_182706149.1">
    <property type="nucleotide sequence ID" value="NZ_JACJII010000001.1"/>
</dbReference>
<evidence type="ECO:0000313" key="3">
    <source>
        <dbReference type="Proteomes" id="UP000539313"/>
    </source>
</evidence>
<organism evidence="2 3">
    <name type="scientific">Thermomonospora cellulosilytica</name>
    <dbReference type="NCBI Taxonomy" id="1411118"/>
    <lineage>
        <taxon>Bacteria</taxon>
        <taxon>Bacillati</taxon>
        <taxon>Actinomycetota</taxon>
        <taxon>Actinomycetes</taxon>
        <taxon>Streptosporangiales</taxon>
        <taxon>Thermomonosporaceae</taxon>
        <taxon>Thermomonospora</taxon>
    </lineage>
</organism>
<dbReference type="Pfam" id="PF02810">
    <property type="entry name" value="SEC-C"/>
    <property type="match status" value="1"/>
</dbReference>
<reference evidence="2 3" key="1">
    <citation type="submission" date="2020-08" db="EMBL/GenBank/DDBJ databases">
        <title>Sequencing the genomes of 1000 actinobacteria strains.</title>
        <authorList>
            <person name="Klenk H.-P."/>
        </authorList>
    </citation>
    <scope>NUCLEOTIDE SEQUENCE [LARGE SCALE GENOMIC DNA]</scope>
    <source>
        <strain evidence="2 3">DSM 45823</strain>
    </source>
</reference>
<keyword evidence="3" id="KW-1185">Reference proteome</keyword>
<comment type="caution">
    <text evidence="2">The sequence shown here is derived from an EMBL/GenBank/DDBJ whole genome shotgun (WGS) entry which is preliminary data.</text>
</comment>
<dbReference type="SUPFAM" id="SSF103642">
    <property type="entry name" value="Sec-C motif"/>
    <property type="match status" value="1"/>
</dbReference>
<sequence length="321" mass="35747">MVGSSSTDEQRARAREYAESLERDAERYSEERGEILLEAAGQWGLAGDHERALRIYDDLMATAEPEDVQYAAVSRVETLARLGREEEAEAGIERLRDARVLPGPASIMAEYLESRGRLEEALDWFDTACRDLGGDLDLDPGELMGRPELQGRARVRKALGLAPDDLDRRTGTAHAELMELLSGRPRRRRRTVPADERPNVDSFFVRSDVRRAFAEGLVQADDLPSDDVDAYLRRVELGWRAAVEQTGIPTWRVLPVTVDDLLSYAREQGRDPGDQQVRADHLEARIAEGAATVSWPPGRNDPCWCGSGRKYKKCCGTPGTG</sequence>
<feature type="region of interest" description="Disordered" evidence="1">
    <location>
        <begin position="1"/>
        <end position="27"/>
    </location>
</feature>
<protein>
    <submittedName>
        <fullName evidence="2">Tetratricopeptide (TPR) repeat protein</fullName>
    </submittedName>
</protein>
<dbReference type="InterPro" id="IPR004027">
    <property type="entry name" value="SEC_C_motif"/>
</dbReference>
<proteinExistence type="predicted"/>
<evidence type="ECO:0000256" key="1">
    <source>
        <dbReference type="SAM" id="MobiDB-lite"/>
    </source>
</evidence>
<name>A0A7W3R9Z8_9ACTN</name>
<dbReference type="EMBL" id="JACJII010000001">
    <property type="protein sequence ID" value="MBA9004815.1"/>
    <property type="molecule type" value="Genomic_DNA"/>
</dbReference>
<dbReference type="Gene3D" id="3.10.450.50">
    <property type="match status" value="1"/>
</dbReference>
<evidence type="ECO:0000313" key="2">
    <source>
        <dbReference type="EMBL" id="MBA9004815.1"/>
    </source>
</evidence>
<dbReference type="AlphaFoldDB" id="A0A7W3R9Z8"/>
<dbReference type="Gene3D" id="1.25.40.10">
    <property type="entry name" value="Tetratricopeptide repeat domain"/>
    <property type="match status" value="1"/>
</dbReference>
<feature type="compositionally biased region" description="Basic and acidic residues" evidence="1">
    <location>
        <begin position="8"/>
        <end position="27"/>
    </location>
</feature>
<dbReference type="Proteomes" id="UP000539313">
    <property type="component" value="Unassembled WGS sequence"/>
</dbReference>
<accession>A0A7W3R9Z8</accession>
<dbReference type="InterPro" id="IPR011990">
    <property type="entry name" value="TPR-like_helical_dom_sf"/>
</dbReference>